<dbReference type="Pfam" id="PF06028">
    <property type="entry name" value="DUF915"/>
    <property type="match status" value="1"/>
</dbReference>
<dbReference type="SUPFAM" id="SSF53474">
    <property type="entry name" value="alpha/beta-Hydrolases"/>
    <property type="match status" value="1"/>
</dbReference>
<accession>A0ABX4IA73</accession>
<dbReference type="PROSITE" id="PS51257">
    <property type="entry name" value="PROKAR_LIPOPROTEIN"/>
    <property type="match status" value="1"/>
</dbReference>
<dbReference type="EMBL" id="NYPG01000013">
    <property type="protein sequence ID" value="PDK40142.1"/>
    <property type="molecule type" value="Genomic_DNA"/>
</dbReference>
<dbReference type="InterPro" id="IPR029058">
    <property type="entry name" value="AB_hydrolase_fold"/>
</dbReference>
<dbReference type="InterPro" id="IPR010315">
    <property type="entry name" value="DUF915_hydro-like"/>
</dbReference>
<evidence type="ECO:0008006" key="4">
    <source>
        <dbReference type="Google" id="ProtNLM"/>
    </source>
</evidence>
<feature type="chain" id="PRO_5046326107" description="Alpha/beta hydrolase" evidence="1">
    <location>
        <begin position="21"/>
        <end position="294"/>
    </location>
</feature>
<dbReference type="Proteomes" id="UP000219632">
    <property type="component" value="Unassembled WGS sequence"/>
</dbReference>
<dbReference type="Gene3D" id="3.40.50.1820">
    <property type="entry name" value="alpha/beta hydrolase"/>
    <property type="match status" value="1"/>
</dbReference>
<evidence type="ECO:0000313" key="2">
    <source>
        <dbReference type="EMBL" id="PDK40142.1"/>
    </source>
</evidence>
<organism evidence="2 3">
    <name type="scientific">Listeria welshimeri</name>
    <dbReference type="NCBI Taxonomy" id="1643"/>
    <lineage>
        <taxon>Bacteria</taxon>
        <taxon>Bacillati</taxon>
        <taxon>Bacillota</taxon>
        <taxon>Bacilli</taxon>
        <taxon>Bacillales</taxon>
        <taxon>Listeriaceae</taxon>
        <taxon>Listeria</taxon>
    </lineage>
</organism>
<dbReference type="RefSeq" id="WP_097350976.1">
    <property type="nucleotide sequence ID" value="NZ_JAERVU010000004.1"/>
</dbReference>
<keyword evidence="1" id="KW-0732">Signal</keyword>
<comment type="caution">
    <text evidence="2">The sequence shown here is derived from an EMBL/GenBank/DDBJ whole genome shotgun (WGS) entry which is preliminary data.</text>
</comment>
<reference evidence="2 3" key="1">
    <citation type="submission" date="2017-09" db="EMBL/GenBank/DDBJ databases">
        <title>Draft Genomes of 144 Listeria Monocytogenes isolates from foods.</title>
        <authorList>
            <person name="Wu C.H."/>
            <person name="Ng J."/>
            <person name="Kiang D."/>
            <person name="Chen C.-Y."/>
            <person name="Frink S."/>
            <person name="Lafrades M."/>
            <person name="Morales C."/>
            <person name="Park P."/>
            <person name="Zwick M."/>
        </authorList>
    </citation>
    <scope>NUCLEOTIDE SEQUENCE [LARGE SCALE GENOMIC DNA]</scope>
    <source>
        <strain evidence="2 3">CDPHFDLB-F14M01633.75-2</strain>
    </source>
</reference>
<feature type="signal peptide" evidence="1">
    <location>
        <begin position="1"/>
        <end position="20"/>
    </location>
</feature>
<sequence>MKKYFVTIMILLFGSLILTACQKDSEVTSSSPPKVDLKKEIPIILIHGSGGDTHSLDEMADHLMNEYKSSNEEMSMSISEKGTITYQGKLTKDAKRPIIKFGFDQNQAAPMDWSGLLKIAMQDLKTRYGFTQMDGVGHSNGGLALTYFAEDYSKDNTVPNLRKLVAIGSPFNDLDPDDNGDDLTFKKLPNNTSQLDYFIEKETKLNPDLEVLSIAGALSEDNLTDGIVPTNSSLASRLFMPTNAKVYMEDLQVGESAIHQTLHETPESIEKTYWFLEKYQPTKSEIKLVSKQEE</sequence>
<proteinExistence type="predicted"/>
<evidence type="ECO:0000256" key="1">
    <source>
        <dbReference type="SAM" id="SignalP"/>
    </source>
</evidence>
<gene>
    <name evidence="2" type="ORF">AFZ32_14155</name>
</gene>
<protein>
    <recommendedName>
        <fullName evidence="4">Alpha/beta hydrolase</fullName>
    </recommendedName>
</protein>
<evidence type="ECO:0000313" key="3">
    <source>
        <dbReference type="Proteomes" id="UP000219632"/>
    </source>
</evidence>
<name>A0ABX4IA73_LISWE</name>
<keyword evidence="3" id="KW-1185">Reference proteome</keyword>